<dbReference type="GO" id="GO:0016790">
    <property type="term" value="F:thiolester hydrolase activity"/>
    <property type="evidence" value="ECO:0007669"/>
    <property type="project" value="TreeGrafter"/>
</dbReference>
<evidence type="ECO:0000256" key="1">
    <source>
        <dbReference type="ARBA" id="ARBA00022801"/>
    </source>
</evidence>
<evidence type="ECO:0000313" key="2">
    <source>
        <dbReference type="EMBL" id="KZM82182.1"/>
    </source>
</evidence>
<comment type="caution">
    <text evidence="2">The sequence shown here is derived from an EMBL/GenBank/DDBJ whole genome shotgun (WGS) entry which is preliminary data.</text>
</comment>
<dbReference type="PANTHER" id="PTHR11247:SF79">
    <property type="entry name" value="ALPHA_BETA-HYDROLASES SUPERFAMILY PROTEIN"/>
    <property type="match status" value="1"/>
</dbReference>
<keyword evidence="1" id="KW-0378">Hydrolase</keyword>
<evidence type="ECO:0008006" key="3">
    <source>
        <dbReference type="Google" id="ProtNLM"/>
    </source>
</evidence>
<dbReference type="Gene3D" id="3.40.50.1820">
    <property type="entry name" value="alpha/beta hydrolase"/>
    <property type="match status" value="2"/>
</dbReference>
<name>A0A175YH80_DAUCS</name>
<dbReference type="OMA" id="SELNEGY"/>
<dbReference type="PANTHER" id="PTHR11247">
    <property type="entry name" value="PALMITOYL-PROTEIN THIOESTERASE/DOLICHYLDIPHOSPHATASE 1"/>
    <property type="match status" value="1"/>
</dbReference>
<dbReference type="InterPro" id="IPR029058">
    <property type="entry name" value="AB_hydrolase_fold"/>
</dbReference>
<dbReference type="Gramene" id="KZM82182">
    <property type="protein sequence ID" value="KZM82182"/>
    <property type="gene ID" value="DCAR_029751"/>
</dbReference>
<reference evidence="2" key="1">
    <citation type="journal article" date="2016" name="Nat. Genet.">
        <title>A high-quality carrot genome assembly provides new insights into carotenoid accumulation and asterid genome evolution.</title>
        <authorList>
            <person name="Iorizzo M."/>
            <person name="Ellison S."/>
            <person name="Senalik D."/>
            <person name="Zeng P."/>
            <person name="Satapoomin P."/>
            <person name="Huang J."/>
            <person name="Bowman M."/>
            <person name="Iovene M."/>
            <person name="Sanseverino W."/>
            <person name="Cavagnaro P."/>
            <person name="Yildiz M."/>
            <person name="Macko-Podgorni A."/>
            <person name="Moranska E."/>
            <person name="Grzebelus E."/>
            <person name="Grzebelus D."/>
            <person name="Ashrafi H."/>
            <person name="Zheng Z."/>
            <person name="Cheng S."/>
            <person name="Spooner D."/>
            <person name="Van Deynze A."/>
            <person name="Simon P."/>
        </authorList>
    </citation>
    <scope>NUCLEOTIDE SEQUENCE [LARGE SCALE GENOMIC DNA]</scope>
    <source>
        <tissue evidence="2">Leaf</tissue>
    </source>
</reference>
<proteinExistence type="predicted"/>
<gene>
    <name evidence="2" type="ORF">DCAR_029751</name>
</gene>
<sequence>MPLEEQVKTMSELNEGYNIVGLSQGNLVGRGLIEFCDGAPPVKNFISLAGPHAGEASVPFCSTDIICKLVDMLIKSAIYSKYLQDHLAPAGYIKIPTFEKDSILIPKETSLFGYYEDGSWSTILPAQKTRLYIEDWIGLRTLDEAGKVKFITLSGKHLEISLEDMKKYVLPYLKINQTTATLKTMDTSSSINKVTDFSKLEDLLMKTPR</sequence>
<accession>A0A175YH80</accession>
<dbReference type="STRING" id="79200.A0A175YH80"/>
<dbReference type="SUPFAM" id="SSF53474">
    <property type="entry name" value="alpha/beta-Hydrolases"/>
    <property type="match status" value="1"/>
</dbReference>
<dbReference type="EMBL" id="LNRQ01000009">
    <property type="protein sequence ID" value="KZM82182.1"/>
    <property type="molecule type" value="Genomic_DNA"/>
</dbReference>
<dbReference type="AlphaFoldDB" id="A0A175YH80"/>
<protein>
    <recommendedName>
        <fullName evidence="3">Palmitoyl-protein thioesterase 1</fullName>
    </recommendedName>
</protein>
<dbReference type="Pfam" id="PF02089">
    <property type="entry name" value="Palm_thioest"/>
    <property type="match status" value="2"/>
</dbReference>
<organism evidence="2">
    <name type="scientific">Daucus carota subsp. sativus</name>
    <name type="common">Carrot</name>
    <dbReference type="NCBI Taxonomy" id="79200"/>
    <lineage>
        <taxon>Eukaryota</taxon>
        <taxon>Viridiplantae</taxon>
        <taxon>Streptophyta</taxon>
        <taxon>Embryophyta</taxon>
        <taxon>Tracheophyta</taxon>
        <taxon>Spermatophyta</taxon>
        <taxon>Magnoliopsida</taxon>
        <taxon>eudicotyledons</taxon>
        <taxon>Gunneridae</taxon>
        <taxon>Pentapetalae</taxon>
        <taxon>asterids</taxon>
        <taxon>campanulids</taxon>
        <taxon>Apiales</taxon>
        <taxon>Apiaceae</taxon>
        <taxon>Apioideae</taxon>
        <taxon>Scandiceae</taxon>
        <taxon>Daucinae</taxon>
        <taxon>Daucus</taxon>
        <taxon>Daucus sect. Daucus</taxon>
    </lineage>
</organism>